<dbReference type="GO" id="GO:0071793">
    <property type="term" value="P:bacillithiol biosynthetic process"/>
    <property type="evidence" value="ECO:0007669"/>
    <property type="project" value="InterPro"/>
</dbReference>
<feature type="domain" description="Glycosyl transferase family 1" evidence="1">
    <location>
        <begin position="189"/>
        <end position="350"/>
    </location>
</feature>
<dbReference type="Pfam" id="PF00534">
    <property type="entry name" value="Glycos_transf_1"/>
    <property type="match status" value="1"/>
</dbReference>
<dbReference type="Proteomes" id="UP000317944">
    <property type="component" value="Unassembled WGS sequence"/>
</dbReference>
<evidence type="ECO:0000259" key="2">
    <source>
        <dbReference type="Pfam" id="PF13439"/>
    </source>
</evidence>
<sequence length="381" mass="42771">MKKLKIGITCYPTVGGSGVIATELGKMLAERGHEIHFITSSVPFRLNKIYPTVFFHEVEVSNYSVFQYSPYDIALASKMADVIKDEELDVLHVHYAIPHAVCAVLAREMSGRDIGIVTTLHGTDISVLGQDSTLSQAIKYGIDKSDIVTTVSEALKQQTYELIDTVKPINTIYNFVDEREYFPRNPGNLKEQFGIEEDEKVIIHVSNFRKIKNLPHIIDAFMKIRANMKAKLLLVGDGPEKHRVMDQVKESPYMEDVLFLGKQENLAELYAISDLKLLLSQQESFGLVLLEAMACGVPCIGSAVGGIPEVIEHGVDGYIVELGDTDAVKEYAVNLLKDEEKLQHFREAAIRAVDEKFHSSKIVEQYEKLYEKVAERNHAKQ</sequence>
<proteinExistence type="predicted"/>
<dbReference type="PANTHER" id="PTHR45947">
    <property type="entry name" value="SULFOQUINOVOSYL TRANSFERASE SQD2"/>
    <property type="match status" value="1"/>
</dbReference>
<dbReference type="InterPro" id="IPR001296">
    <property type="entry name" value="Glyco_trans_1"/>
</dbReference>
<dbReference type="RefSeq" id="WP_142508353.1">
    <property type="nucleotide sequence ID" value="NZ_SADV01000005.1"/>
</dbReference>
<comment type="caution">
    <text evidence="3">The sequence shown here is derived from an EMBL/GenBank/DDBJ whole genome shotgun (WGS) entry which is preliminary data.</text>
</comment>
<reference evidence="3 4" key="1">
    <citation type="submission" date="2018-03" db="EMBL/GenBank/DDBJ databases">
        <title>Aerobic endospore-forming bacteria genome sequencing and assembly.</title>
        <authorList>
            <person name="Cavalcante D.A."/>
            <person name="Driks A."/>
            <person name="Putonti C."/>
            <person name="De-Souza M.T."/>
        </authorList>
    </citation>
    <scope>NUCLEOTIDE SEQUENCE [LARGE SCALE GENOMIC DNA]</scope>
    <source>
        <strain evidence="3 4">SDF0037</strain>
    </source>
</reference>
<dbReference type="InterPro" id="IPR028098">
    <property type="entry name" value="Glyco_trans_4-like_N"/>
</dbReference>
<dbReference type="OrthoDB" id="9810929at2"/>
<gene>
    <name evidence="3" type="primary">bshA</name>
    <name evidence="3" type="ORF">C7Y47_08360</name>
</gene>
<dbReference type="Pfam" id="PF13439">
    <property type="entry name" value="Glyco_transf_4"/>
    <property type="match status" value="1"/>
</dbReference>
<dbReference type="AlphaFoldDB" id="A0A544UN25"/>
<organism evidence="3 4">
    <name type="scientific">Lysinibacillus sphaericus</name>
    <name type="common">Bacillus sphaericus</name>
    <dbReference type="NCBI Taxonomy" id="1421"/>
    <lineage>
        <taxon>Bacteria</taxon>
        <taxon>Bacillati</taxon>
        <taxon>Bacillota</taxon>
        <taxon>Bacilli</taxon>
        <taxon>Bacillales</taxon>
        <taxon>Bacillaceae</taxon>
        <taxon>Lysinibacillus</taxon>
    </lineage>
</organism>
<accession>A0A544UN25</accession>
<dbReference type="InterPro" id="IPR023881">
    <property type="entry name" value="Thiol_BshA"/>
</dbReference>
<feature type="domain" description="Glycosyltransferase subfamily 4-like N-terminal" evidence="2">
    <location>
        <begin position="14"/>
        <end position="178"/>
    </location>
</feature>
<evidence type="ECO:0000313" key="4">
    <source>
        <dbReference type="Proteomes" id="UP000317944"/>
    </source>
</evidence>
<name>A0A544UN25_LYSSH</name>
<dbReference type="NCBIfam" id="TIGR03999">
    <property type="entry name" value="thiol_BshA"/>
    <property type="match status" value="1"/>
</dbReference>
<protein>
    <submittedName>
        <fullName evidence="3">N-acetyl-alpha-D-glucosaminyl L-malate synthase BshA</fullName>
    </submittedName>
</protein>
<dbReference type="Gene3D" id="3.40.50.2000">
    <property type="entry name" value="Glycogen Phosphorylase B"/>
    <property type="match status" value="2"/>
</dbReference>
<dbReference type="GO" id="GO:0016757">
    <property type="term" value="F:glycosyltransferase activity"/>
    <property type="evidence" value="ECO:0007669"/>
    <property type="project" value="InterPro"/>
</dbReference>
<dbReference type="SUPFAM" id="SSF53756">
    <property type="entry name" value="UDP-Glycosyltransferase/glycogen phosphorylase"/>
    <property type="match status" value="1"/>
</dbReference>
<evidence type="ECO:0000259" key="1">
    <source>
        <dbReference type="Pfam" id="PF00534"/>
    </source>
</evidence>
<evidence type="ECO:0000313" key="3">
    <source>
        <dbReference type="EMBL" id="TQR35246.1"/>
    </source>
</evidence>
<dbReference type="PANTHER" id="PTHR45947:SF3">
    <property type="entry name" value="SULFOQUINOVOSYL TRANSFERASE SQD2"/>
    <property type="match status" value="1"/>
</dbReference>
<dbReference type="InterPro" id="IPR050194">
    <property type="entry name" value="Glycosyltransferase_grp1"/>
</dbReference>
<dbReference type="EMBL" id="SADV01000005">
    <property type="protein sequence ID" value="TQR35246.1"/>
    <property type="molecule type" value="Genomic_DNA"/>
</dbReference>